<evidence type="ECO:0000313" key="3">
    <source>
        <dbReference type="EMBL" id="KAF9463124.1"/>
    </source>
</evidence>
<gene>
    <name evidence="3" type="ORF">BDZ94DRAFT_1164499</name>
</gene>
<dbReference type="AlphaFoldDB" id="A0A9P5Y6I4"/>
<accession>A0A9P5Y6I4</accession>
<sequence>ITIRWTPGHQGINGNETADKEAKKAAAGESSNTQHLPKLLAARLPWSKSALKQGFNTKLKKKVKKLWTMSKYHDKLKHTDPTLPSKKYCELIADHCGSKQAC</sequence>
<feature type="non-terminal residue" evidence="3">
    <location>
        <position position="1"/>
    </location>
</feature>
<evidence type="ECO:0000313" key="4">
    <source>
        <dbReference type="Proteomes" id="UP000807353"/>
    </source>
</evidence>
<feature type="compositionally biased region" description="Basic and acidic residues" evidence="1">
    <location>
        <begin position="17"/>
        <end position="26"/>
    </location>
</feature>
<dbReference type="InterPro" id="IPR012337">
    <property type="entry name" value="RNaseH-like_sf"/>
</dbReference>
<dbReference type="GO" id="GO:0004523">
    <property type="term" value="F:RNA-DNA hybrid ribonuclease activity"/>
    <property type="evidence" value="ECO:0007669"/>
    <property type="project" value="InterPro"/>
</dbReference>
<evidence type="ECO:0000259" key="2">
    <source>
        <dbReference type="PROSITE" id="PS50879"/>
    </source>
</evidence>
<dbReference type="OrthoDB" id="3265515at2759"/>
<evidence type="ECO:0000256" key="1">
    <source>
        <dbReference type="SAM" id="MobiDB-lite"/>
    </source>
</evidence>
<reference evidence="3" key="1">
    <citation type="submission" date="2020-11" db="EMBL/GenBank/DDBJ databases">
        <authorList>
            <consortium name="DOE Joint Genome Institute"/>
            <person name="Ahrendt S."/>
            <person name="Riley R."/>
            <person name="Andreopoulos W."/>
            <person name="Labutti K."/>
            <person name="Pangilinan J."/>
            <person name="Ruiz-Duenas F.J."/>
            <person name="Barrasa J.M."/>
            <person name="Sanchez-Garcia M."/>
            <person name="Camarero S."/>
            <person name="Miyauchi S."/>
            <person name="Serrano A."/>
            <person name="Linde D."/>
            <person name="Babiker R."/>
            <person name="Drula E."/>
            <person name="Ayuso-Fernandez I."/>
            <person name="Pacheco R."/>
            <person name="Padilla G."/>
            <person name="Ferreira P."/>
            <person name="Barriuso J."/>
            <person name="Kellner H."/>
            <person name="Castanera R."/>
            <person name="Alfaro M."/>
            <person name="Ramirez L."/>
            <person name="Pisabarro A.G."/>
            <person name="Kuo A."/>
            <person name="Tritt A."/>
            <person name="Lipzen A."/>
            <person name="He G."/>
            <person name="Yan M."/>
            <person name="Ng V."/>
            <person name="Cullen D."/>
            <person name="Martin F."/>
            <person name="Rosso M.-N."/>
            <person name="Henrissat B."/>
            <person name="Hibbett D."/>
            <person name="Martinez A.T."/>
            <person name="Grigoriev I.V."/>
        </authorList>
    </citation>
    <scope>NUCLEOTIDE SEQUENCE</scope>
    <source>
        <strain evidence="3">CBS 247.69</strain>
    </source>
</reference>
<feature type="region of interest" description="Disordered" evidence="1">
    <location>
        <begin position="1"/>
        <end position="34"/>
    </location>
</feature>
<dbReference type="GO" id="GO:0003676">
    <property type="term" value="F:nucleic acid binding"/>
    <property type="evidence" value="ECO:0007669"/>
    <property type="project" value="InterPro"/>
</dbReference>
<dbReference type="EMBL" id="MU150265">
    <property type="protein sequence ID" value="KAF9463124.1"/>
    <property type="molecule type" value="Genomic_DNA"/>
</dbReference>
<dbReference type="InterPro" id="IPR002156">
    <property type="entry name" value="RNaseH_domain"/>
</dbReference>
<organism evidence="3 4">
    <name type="scientific">Collybia nuda</name>
    <dbReference type="NCBI Taxonomy" id="64659"/>
    <lineage>
        <taxon>Eukaryota</taxon>
        <taxon>Fungi</taxon>
        <taxon>Dikarya</taxon>
        <taxon>Basidiomycota</taxon>
        <taxon>Agaricomycotina</taxon>
        <taxon>Agaricomycetes</taxon>
        <taxon>Agaricomycetidae</taxon>
        <taxon>Agaricales</taxon>
        <taxon>Tricholomatineae</taxon>
        <taxon>Clitocybaceae</taxon>
        <taxon>Collybia</taxon>
    </lineage>
</organism>
<dbReference type="Gene3D" id="3.30.420.10">
    <property type="entry name" value="Ribonuclease H-like superfamily/Ribonuclease H"/>
    <property type="match status" value="1"/>
</dbReference>
<feature type="domain" description="RNase H type-1" evidence="2">
    <location>
        <begin position="1"/>
        <end position="27"/>
    </location>
</feature>
<dbReference type="PROSITE" id="PS50879">
    <property type="entry name" value="RNASE_H_1"/>
    <property type="match status" value="1"/>
</dbReference>
<dbReference type="SUPFAM" id="SSF53098">
    <property type="entry name" value="Ribonuclease H-like"/>
    <property type="match status" value="1"/>
</dbReference>
<name>A0A9P5Y6I4_9AGAR</name>
<proteinExistence type="predicted"/>
<keyword evidence="4" id="KW-1185">Reference proteome</keyword>
<protein>
    <recommendedName>
        <fullName evidence="2">RNase H type-1 domain-containing protein</fullName>
    </recommendedName>
</protein>
<comment type="caution">
    <text evidence="3">The sequence shown here is derived from an EMBL/GenBank/DDBJ whole genome shotgun (WGS) entry which is preliminary data.</text>
</comment>
<dbReference type="InterPro" id="IPR036397">
    <property type="entry name" value="RNaseH_sf"/>
</dbReference>
<dbReference type="Proteomes" id="UP000807353">
    <property type="component" value="Unassembled WGS sequence"/>
</dbReference>